<gene>
    <name evidence="1" type="ORF">C0Q70_08341</name>
</gene>
<proteinExistence type="predicted"/>
<sequence length="68" mass="7200">MTVIRPAAASVRGSGGRQGGASVYTNDAAFWSDPVSWNGQASQIHRQMNLSRSVTVAGFEGKHLVVVK</sequence>
<dbReference type="Proteomes" id="UP000245119">
    <property type="component" value="Linkage Group LG4"/>
</dbReference>
<evidence type="ECO:0000313" key="2">
    <source>
        <dbReference type="Proteomes" id="UP000245119"/>
    </source>
</evidence>
<keyword evidence="2" id="KW-1185">Reference proteome</keyword>
<dbReference type="EMBL" id="PZQS01000004">
    <property type="protein sequence ID" value="PVD32894.1"/>
    <property type="molecule type" value="Genomic_DNA"/>
</dbReference>
<accession>A0A2T7PHK8</accession>
<name>A0A2T7PHK8_POMCA</name>
<dbReference type="AlphaFoldDB" id="A0A2T7PHK8"/>
<evidence type="ECO:0000313" key="1">
    <source>
        <dbReference type="EMBL" id="PVD32894.1"/>
    </source>
</evidence>
<reference evidence="1 2" key="1">
    <citation type="submission" date="2018-04" db="EMBL/GenBank/DDBJ databases">
        <title>The genome of golden apple snail Pomacea canaliculata provides insight into stress tolerance and invasive adaptation.</title>
        <authorList>
            <person name="Liu C."/>
            <person name="Liu B."/>
            <person name="Ren Y."/>
            <person name="Zhang Y."/>
            <person name="Wang H."/>
            <person name="Li S."/>
            <person name="Jiang F."/>
            <person name="Yin L."/>
            <person name="Zhang G."/>
            <person name="Qian W."/>
            <person name="Fan W."/>
        </authorList>
    </citation>
    <scope>NUCLEOTIDE SEQUENCE [LARGE SCALE GENOMIC DNA]</scope>
    <source>
        <strain evidence="1">SZHN2017</strain>
        <tissue evidence="1">Muscle</tissue>
    </source>
</reference>
<comment type="caution">
    <text evidence="1">The sequence shown here is derived from an EMBL/GenBank/DDBJ whole genome shotgun (WGS) entry which is preliminary data.</text>
</comment>
<organism evidence="1 2">
    <name type="scientific">Pomacea canaliculata</name>
    <name type="common">Golden apple snail</name>
    <dbReference type="NCBI Taxonomy" id="400727"/>
    <lineage>
        <taxon>Eukaryota</taxon>
        <taxon>Metazoa</taxon>
        <taxon>Spiralia</taxon>
        <taxon>Lophotrochozoa</taxon>
        <taxon>Mollusca</taxon>
        <taxon>Gastropoda</taxon>
        <taxon>Caenogastropoda</taxon>
        <taxon>Architaenioglossa</taxon>
        <taxon>Ampullarioidea</taxon>
        <taxon>Ampullariidae</taxon>
        <taxon>Pomacea</taxon>
    </lineage>
</organism>
<protein>
    <submittedName>
        <fullName evidence="1">Uncharacterized protein</fullName>
    </submittedName>
</protein>